<proteinExistence type="predicted"/>
<dbReference type="HOGENOM" id="CLU_2867474_0_0_1"/>
<keyword evidence="2" id="KW-1185">Reference proteome</keyword>
<gene>
    <name evidence="1" type="ORF">CERSUDRAFT_112816</name>
</gene>
<dbReference type="Proteomes" id="UP000016930">
    <property type="component" value="Unassembled WGS sequence"/>
</dbReference>
<accession>M2PRB4</accession>
<dbReference type="EMBL" id="KB445794">
    <property type="protein sequence ID" value="EMD39134.1"/>
    <property type="molecule type" value="Genomic_DNA"/>
</dbReference>
<sequence>MQGRLPTWLARTARNGISKAQSISSHMKPACQFKKGVLFAKGIYKKGSGKSPVLPRLSDRTARS</sequence>
<evidence type="ECO:0000313" key="2">
    <source>
        <dbReference type="Proteomes" id="UP000016930"/>
    </source>
</evidence>
<organism evidence="1 2">
    <name type="scientific">Ceriporiopsis subvermispora (strain B)</name>
    <name type="common">White-rot fungus</name>
    <name type="synonym">Gelatoporia subvermispora</name>
    <dbReference type="NCBI Taxonomy" id="914234"/>
    <lineage>
        <taxon>Eukaryota</taxon>
        <taxon>Fungi</taxon>
        <taxon>Dikarya</taxon>
        <taxon>Basidiomycota</taxon>
        <taxon>Agaricomycotina</taxon>
        <taxon>Agaricomycetes</taxon>
        <taxon>Polyporales</taxon>
        <taxon>Gelatoporiaceae</taxon>
        <taxon>Gelatoporia</taxon>
    </lineage>
</organism>
<protein>
    <submittedName>
        <fullName evidence="1">Uncharacterized protein</fullName>
    </submittedName>
</protein>
<reference evidence="1 2" key="1">
    <citation type="journal article" date="2012" name="Proc. Natl. Acad. Sci. U.S.A.">
        <title>Comparative genomics of Ceriporiopsis subvermispora and Phanerochaete chrysosporium provide insight into selective ligninolysis.</title>
        <authorList>
            <person name="Fernandez-Fueyo E."/>
            <person name="Ruiz-Duenas F.J."/>
            <person name="Ferreira P."/>
            <person name="Floudas D."/>
            <person name="Hibbett D.S."/>
            <person name="Canessa P."/>
            <person name="Larrondo L.F."/>
            <person name="James T.Y."/>
            <person name="Seelenfreund D."/>
            <person name="Lobos S."/>
            <person name="Polanco R."/>
            <person name="Tello M."/>
            <person name="Honda Y."/>
            <person name="Watanabe T."/>
            <person name="Watanabe T."/>
            <person name="Ryu J.S."/>
            <person name="Kubicek C.P."/>
            <person name="Schmoll M."/>
            <person name="Gaskell J."/>
            <person name="Hammel K.E."/>
            <person name="St John F.J."/>
            <person name="Vanden Wymelenberg A."/>
            <person name="Sabat G."/>
            <person name="Splinter BonDurant S."/>
            <person name="Syed K."/>
            <person name="Yadav J.S."/>
            <person name="Doddapaneni H."/>
            <person name="Subramanian V."/>
            <person name="Lavin J.L."/>
            <person name="Oguiza J.A."/>
            <person name="Perez G."/>
            <person name="Pisabarro A.G."/>
            <person name="Ramirez L."/>
            <person name="Santoyo F."/>
            <person name="Master E."/>
            <person name="Coutinho P.M."/>
            <person name="Henrissat B."/>
            <person name="Lombard V."/>
            <person name="Magnuson J.K."/>
            <person name="Kuees U."/>
            <person name="Hori C."/>
            <person name="Igarashi K."/>
            <person name="Samejima M."/>
            <person name="Held B.W."/>
            <person name="Barry K.W."/>
            <person name="LaButti K.M."/>
            <person name="Lapidus A."/>
            <person name="Lindquist E.A."/>
            <person name="Lucas S.M."/>
            <person name="Riley R."/>
            <person name="Salamov A.A."/>
            <person name="Hoffmeister D."/>
            <person name="Schwenk D."/>
            <person name="Hadar Y."/>
            <person name="Yarden O."/>
            <person name="de Vries R.P."/>
            <person name="Wiebenga A."/>
            <person name="Stenlid J."/>
            <person name="Eastwood D."/>
            <person name="Grigoriev I.V."/>
            <person name="Berka R.M."/>
            <person name="Blanchette R.A."/>
            <person name="Kersten P."/>
            <person name="Martinez A.T."/>
            <person name="Vicuna R."/>
            <person name="Cullen D."/>
        </authorList>
    </citation>
    <scope>NUCLEOTIDE SEQUENCE [LARGE SCALE GENOMIC DNA]</scope>
    <source>
        <strain evidence="1 2">B</strain>
    </source>
</reference>
<dbReference type="AlphaFoldDB" id="M2PRB4"/>
<evidence type="ECO:0000313" key="1">
    <source>
        <dbReference type="EMBL" id="EMD39134.1"/>
    </source>
</evidence>
<name>M2PRB4_CERS8</name>